<proteinExistence type="predicted"/>
<evidence type="ECO:0000313" key="1">
    <source>
        <dbReference type="EMBL" id="RZR73770.1"/>
    </source>
</evidence>
<accession>A0A445MHP2</accession>
<dbReference type="EMBL" id="KV876015">
    <property type="protein sequence ID" value="RZR73770.1"/>
    <property type="molecule type" value="Genomic_DNA"/>
</dbReference>
<organism evidence="1">
    <name type="scientific">Ensete ventricosum</name>
    <name type="common">Abyssinian banana</name>
    <name type="synonym">Musa ensete</name>
    <dbReference type="NCBI Taxonomy" id="4639"/>
    <lineage>
        <taxon>Eukaryota</taxon>
        <taxon>Viridiplantae</taxon>
        <taxon>Streptophyta</taxon>
        <taxon>Embryophyta</taxon>
        <taxon>Tracheophyta</taxon>
        <taxon>Spermatophyta</taxon>
        <taxon>Magnoliopsida</taxon>
        <taxon>Liliopsida</taxon>
        <taxon>Zingiberales</taxon>
        <taxon>Musaceae</taxon>
        <taxon>Ensete</taxon>
    </lineage>
</organism>
<name>A0A445MHP2_ENSVE</name>
<dbReference type="Proteomes" id="UP000290560">
    <property type="component" value="Unassembled WGS sequence"/>
</dbReference>
<reference evidence="1" key="1">
    <citation type="journal article" date="2018" name="Data Brief">
        <title>Genome sequence data from 17 accessions of Ensete ventricosum, a staple food crop for millions in Ethiopia.</title>
        <authorList>
            <person name="Yemataw Z."/>
            <person name="Muzemil S."/>
            <person name="Ambachew D."/>
            <person name="Tripathi L."/>
            <person name="Tesfaye K."/>
            <person name="Chala A."/>
            <person name="Farbos A."/>
            <person name="O'Neill P."/>
            <person name="Moore K."/>
            <person name="Grant M."/>
            <person name="Studholme D.J."/>
        </authorList>
    </citation>
    <scope>NUCLEOTIDE SEQUENCE [LARGE SCALE GENOMIC DNA]</scope>
    <source>
        <tissue evidence="1">Leaf</tissue>
    </source>
</reference>
<sequence length="172" mass="19536">MCGSLHMIFPLENQDISLLDICHVRATFIFTFFPLKVSETTIPLDYSVLLNNLCIILLPQMRLLDCDSSPIQPPPHLSRLSNVLNLLHTLVSCRRIHFMVKRKFQCSIAPSFGRLGMDTNTPSSAYKSLHEYGILRVYNSPHLYELCTILSVVATTHPTLHGLIFYQAPRLP</sequence>
<dbReference type="AlphaFoldDB" id="A0A445MHP2"/>
<gene>
    <name evidence="1" type="ORF">BHM03_00028030</name>
</gene>
<protein>
    <submittedName>
        <fullName evidence="1">Uncharacterized protein</fullName>
    </submittedName>
</protein>